<keyword evidence="2" id="KW-1185">Reference proteome</keyword>
<evidence type="ECO:0000313" key="1">
    <source>
        <dbReference type="EMBL" id="PPK71570.1"/>
    </source>
</evidence>
<sequence length="325" mass="37194">MTSNLQANSTVHLWIYNHPFHGVTDQIEYFLMIMRQNGYQVSVGNQPRIDALNVVIENFSESTSEILINFCRTSGKRVGVIMTEHLDFIGEQIYIHGDPLWNDNDYMHPATQVARIKNLMDCVQFIQCFFVLGDLPELLNINEMLPGVAVRTLPFPKFQPLSTNALIQDNNLTADMVFAGVVTSYRADLLGQLEGQMSVTCPGTFVSRRVRDNLSRSAKIVLNIPQRKDWKWLSLMRVMAALRCGRATVSLGTSDNSKISACCTQLDITQADWLDSLREYVSHWDTTYQHAFENYEAMAIAFEQEKPFPSDIFEYWAVIEQFHFK</sequence>
<accession>A0A2S6H2B6</accession>
<proteinExistence type="predicted"/>
<evidence type="ECO:0008006" key="3">
    <source>
        <dbReference type="Google" id="ProtNLM"/>
    </source>
</evidence>
<evidence type="ECO:0000313" key="2">
    <source>
        <dbReference type="Proteomes" id="UP000238071"/>
    </source>
</evidence>
<comment type="caution">
    <text evidence="1">The sequence shown here is derived from an EMBL/GenBank/DDBJ whole genome shotgun (WGS) entry which is preliminary data.</text>
</comment>
<reference evidence="1 2" key="1">
    <citation type="submission" date="2018-02" db="EMBL/GenBank/DDBJ databases">
        <title>Subsurface microbial communities from deep shales in Ohio and West Virginia, USA.</title>
        <authorList>
            <person name="Wrighton K."/>
        </authorList>
    </citation>
    <scope>NUCLEOTIDE SEQUENCE [LARGE SCALE GENOMIC DNA]</scope>
    <source>
        <strain evidence="1 2">OWC-G53F</strain>
    </source>
</reference>
<dbReference type="EMBL" id="PTIY01000007">
    <property type="protein sequence ID" value="PPK71570.1"/>
    <property type="molecule type" value="Genomic_DNA"/>
</dbReference>
<dbReference type="OrthoDB" id="7067850at2"/>
<protein>
    <recommendedName>
        <fullName evidence="3">Glycosyl transferase family 1</fullName>
    </recommendedName>
</protein>
<dbReference type="Proteomes" id="UP000238071">
    <property type="component" value="Unassembled WGS sequence"/>
</dbReference>
<gene>
    <name evidence="1" type="ORF">B0F88_10794</name>
</gene>
<dbReference type="RefSeq" id="WP_104423840.1">
    <property type="nucleotide sequence ID" value="NZ_PTIY01000007.1"/>
</dbReference>
<name>A0A2S6H2B6_9GAMM</name>
<dbReference type="AlphaFoldDB" id="A0A2S6H2B6"/>
<organism evidence="1 2">
    <name type="scientific">Methylobacter tundripaludum</name>
    <dbReference type="NCBI Taxonomy" id="173365"/>
    <lineage>
        <taxon>Bacteria</taxon>
        <taxon>Pseudomonadati</taxon>
        <taxon>Pseudomonadota</taxon>
        <taxon>Gammaproteobacteria</taxon>
        <taxon>Methylococcales</taxon>
        <taxon>Methylococcaceae</taxon>
        <taxon>Methylobacter</taxon>
    </lineage>
</organism>